<gene>
    <name evidence="2" type="ORF">NDU88_004664</name>
</gene>
<dbReference type="EMBL" id="JANPWB010000006">
    <property type="protein sequence ID" value="KAJ1179430.1"/>
    <property type="molecule type" value="Genomic_DNA"/>
</dbReference>
<feature type="region of interest" description="Disordered" evidence="1">
    <location>
        <begin position="87"/>
        <end position="119"/>
    </location>
</feature>
<feature type="compositionally biased region" description="Polar residues" evidence="1">
    <location>
        <begin position="109"/>
        <end position="119"/>
    </location>
</feature>
<accession>A0AAV7TT76</accession>
<proteinExistence type="predicted"/>
<evidence type="ECO:0000313" key="2">
    <source>
        <dbReference type="EMBL" id="KAJ1179430.1"/>
    </source>
</evidence>
<organism evidence="2 3">
    <name type="scientific">Pleurodeles waltl</name>
    <name type="common">Iberian ribbed newt</name>
    <dbReference type="NCBI Taxonomy" id="8319"/>
    <lineage>
        <taxon>Eukaryota</taxon>
        <taxon>Metazoa</taxon>
        <taxon>Chordata</taxon>
        <taxon>Craniata</taxon>
        <taxon>Vertebrata</taxon>
        <taxon>Euteleostomi</taxon>
        <taxon>Amphibia</taxon>
        <taxon>Batrachia</taxon>
        <taxon>Caudata</taxon>
        <taxon>Salamandroidea</taxon>
        <taxon>Salamandridae</taxon>
        <taxon>Pleurodelinae</taxon>
        <taxon>Pleurodeles</taxon>
    </lineage>
</organism>
<comment type="caution">
    <text evidence="2">The sequence shown here is derived from an EMBL/GenBank/DDBJ whole genome shotgun (WGS) entry which is preliminary data.</text>
</comment>
<reference evidence="2" key="1">
    <citation type="journal article" date="2022" name="bioRxiv">
        <title>Sequencing and chromosome-scale assembly of the giantPleurodeles waltlgenome.</title>
        <authorList>
            <person name="Brown T."/>
            <person name="Elewa A."/>
            <person name="Iarovenko S."/>
            <person name="Subramanian E."/>
            <person name="Araus A.J."/>
            <person name="Petzold A."/>
            <person name="Susuki M."/>
            <person name="Suzuki K.-i.T."/>
            <person name="Hayashi T."/>
            <person name="Toyoda A."/>
            <person name="Oliveira C."/>
            <person name="Osipova E."/>
            <person name="Leigh N.D."/>
            <person name="Simon A."/>
            <person name="Yun M.H."/>
        </authorList>
    </citation>
    <scope>NUCLEOTIDE SEQUENCE</scope>
    <source>
        <strain evidence="2">20211129_DDA</strain>
        <tissue evidence="2">Liver</tissue>
    </source>
</reference>
<name>A0AAV7TT76_PLEWA</name>
<sequence length="119" mass="12847">MSPVFRFGTSAEQHEDAYLGAPLSWRSALQSCLRVCALILRPSPLLLLRAAALGGTPGRVQGPARRRLFCTMALVRFDRASLGARISPTLPARKGPHPLAGLEVPAKTGMTQQPDSQTW</sequence>
<protein>
    <submittedName>
        <fullName evidence="2">Uncharacterized protein</fullName>
    </submittedName>
</protein>
<evidence type="ECO:0000256" key="1">
    <source>
        <dbReference type="SAM" id="MobiDB-lite"/>
    </source>
</evidence>
<keyword evidence="3" id="KW-1185">Reference proteome</keyword>
<dbReference type="AlphaFoldDB" id="A0AAV7TT76"/>
<dbReference type="Proteomes" id="UP001066276">
    <property type="component" value="Chromosome 3_2"/>
</dbReference>
<evidence type="ECO:0000313" key="3">
    <source>
        <dbReference type="Proteomes" id="UP001066276"/>
    </source>
</evidence>